<keyword evidence="5" id="KW-0812">Transmembrane</keyword>
<proteinExistence type="inferred from homology"/>
<evidence type="ECO:0000256" key="1">
    <source>
        <dbReference type="ARBA" id="ARBA00004141"/>
    </source>
</evidence>
<dbReference type="AlphaFoldDB" id="A0A5C6VKJ8"/>
<gene>
    <name evidence="6" type="ORF">FS935_18125</name>
</gene>
<dbReference type="Proteomes" id="UP000321363">
    <property type="component" value="Unassembled WGS sequence"/>
</dbReference>
<evidence type="ECO:0000313" key="6">
    <source>
        <dbReference type="EMBL" id="TXC86072.1"/>
    </source>
</evidence>
<protein>
    <submittedName>
        <fullName evidence="6">Spore germination protein</fullName>
    </submittedName>
</protein>
<comment type="caution">
    <text evidence="6">The sequence shown here is derived from an EMBL/GenBank/DDBJ whole genome shotgun (WGS) entry which is preliminary data.</text>
</comment>
<accession>A0A5C6VKJ8</accession>
<feature type="transmembrane region" description="Helical" evidence="5">
    <location>
        <begin position="396"/>
        <end position="417"/>
    </location>
</feature>
<organism evidence="6 7">
    <name type="scientific">Metabacillus litoralis</name>
    <dbReference type="NCBI Taxonomy" id="152268"/>
    <lineage>
        <taxon>Bacteria</taxon>
        <taxon>Bacillati</taxon>
        <taxon>Bacillota</taxon>
        <taxon>Bacilli</taxon>
        <taxon>Bacillales</taxon>
        <taxon>Bacillaceae</taxon>
        <taxon>Metabacillus</taxon>
    </lineage>
</organism>
<dbReference type="GO" id="GO:0009847">
    <property type="term" value="P:spore germination"/>
    <property type="evidence" value="ECO:0007669"/>
    <property type="project" value="UniProtKB-UniRule"/>
</dbReference>
<dbReference type="GO" id="GO:0005886">
    <property type="term" value="C:plasma membrane"/>
    <property type="evidence" value="ECO:0007669"/>
    <property type="project" value="UniProtKB-SubCell"/>
</dbReference>
<dbReference type="EMBL" id="VOQF01000013">
    <property type="protein sequence ID" value="TXC86072.1"/>
    <property type="molecule type" value="Genomic_DNA"/>
</dbReference>
<keyword evidence="7" id="KW-1185">Reference proteome</keyword>
<dbReference type="PIRSF" id="PIRSF005690">
    <property type="entry name" value="GerBA"/>
    <property type="match status" value="1"/>
</dbReference>
<keyword evidence="3 4" id="KW-0472">Membrane</keyword>
<evidence type="ECO:0000256" key="5">
    <source>
        <dbReference type="SAM" id="Phobius"/>
    </source>
</evidence>
<feature type="transmembrane region" description="Helical" evidence="5">
    <location>
        <begin position="367"/>
        <end position="389"/>
    </location>
</feature>
<dbReference type="PANTHER" id="PTHR22550">
    <property type="entry name" value="SPORE GERMINATION PROTEIN"/>
    <property type="match status" value="1"/>
</dbReference>
<evidence type="ECO:0000256" key="3">
    <source>
        <dbReference type="ARBA" id="ARBA00023136"/>
    </source>
</evidence>
<evidence type="ECO:0000256" key="4">
    <source>
        <dbReference type="PIRNR" id="PIRNR005690"/>
    </source>
</evidence>
<evidence type="ECO:0000313" key="7">
    <source>
        <dbReference type="Proteomes" id="UP000321363"/>
    </source>
</evidence>
<dbReference type="InterPro" id="IPR050768">
    <property type="entry name" value="UPF0353/GerABKA_families"/>
</dbReference>
<feature type="transmembrane region" description="Helical" evidence="5">
    <location>
        <begin position="271"/>
        <end position="293"/>
    </location>
</feature>
<name>A0A5C6VKJ8_9BACI</name>
<reference evidence="6 7" key="1">
    <citation type="journal article" date="2005" name="Int. J. Syst. Evol. Microbiol.">
        <title>Bacillus litoralis sp. nov., isolated from a tidal flat of the Yellow Sea in Korea.</title>
        <authorList>
            <person name="Yoon J.H."/>
            <person name="Oh T.K."/>
        </authorList>
    </citation>
    <scope>NUCLEOTIDE SEQUENCE [LARGE SCALE GENOMIC DNA]</scope>
    <source>
        <strain evidence="6 7">SW-211</strain>
    </source>
</reference>
<dbReference type="InterPro" id="IPR004995">
    <property type="entry name" value="Spore_Ger"/>
</dbReference>
<dbReference type="PANTHER" id="PTHR22550:SF5">
    <property type="entry name" value="LEUCINE ZIPPER PROTEIN 4"/>
    <property type="match status" value="1"/>
</dbReference>
<dbReference type="OrthoDB" id="9772630at2"/>
<comment type="similarity">
    <text evidence="2 4">Belongs to the GerABKA family.</text>
</comment>
<evidence type="ECO:0000256" key="2">
    <source>
        <dbReference type="ARBA" id="ARBA00005278"/>
    </source>
</evidence>
<sequence length="472" mass="52938">MNSPSDLVIRRLMIGHTKIALFYFDGLIDKNSVNDFVIKNIQSEMSHLESAATNPEALLKKLKNEILSISELAVVDTLDDLSISILSGDTALMIDDAKQLLIIGTKGWTSRSVEEPVTESLVRGPRDGFTENIGTNLVHLRRRIRDPNLRFEQYRVGRRSKKSLVLSYIDGITHPEIVKEVRRRVKTIDLDDVPETGYVEQWIEDDFLSPFPQLQNTERPDKVSAALMQGKIALFLDGTPFVLLAPLTFAETLQSPEDYYERWYIGSLIRALRYLCAFIALFLPSLYVALVSFHPGMIPSNLAFSISSTREGVPFPSFIEAVFMEVTMEILREAGVRLPKPIGQTVGIVGGLVIGEAAVSAGIVSPIMVIVVAVTAISTFAIPFYSFAITIRMLRFIFLIVASVFGFYGIILAYIMINIHMANLKSMGVPYTTPFAPSIYSDWKDLVFRAPLTFFTKRPKYMQTQDDKRMGE</sequence>
<comment type="subcellular location">
    <subcellularLocation>
        <location evidence="4">Cell membrane</location>
    </subcellularLocation>
    <subcellularLocation>
        <location evidence="1">Membrane</location>
        <topology evidence="1">Multi-pass membrane protein</topology>
    </subcellularLocation>
</comment>
<dbReference type="Pfam" id="PF03323">
    <property type="entry name" value="GerA"/>
    <property type="match status" value="1"/>
</dbReference>
<keyword evidence="5" id="KW-1133">Transmembrane helix</keyword>